<evidence type="ECO:0000256" key="5">
    <source>
        <dbReference type="ARBA" id="ARBA00022741"/>
    </source>
</evidence>
<feature type="transmembrane region" description="Helical" evidence="9">
    <location>
        <begin position="251"/>
        <end position="272"/>
    </location>
</feature>
<evidence type="ECO:0000256" key="4">
    <source>
        <dbReference type="ARBA" id="ARBA00022692"/>
    </source>
</evidence>
<evidence type="ECO:0000256" key="6">
    <source>
        <dbReference type="ARBA" id="ARBA00022840"/>
    </source>
</evidence>
<dbReference type="Pfam" id="PF00664">
    <property type="entry name" value="ABC_membrane"/>
    <property type="match status" value="1"/>
</dbReference>
<keyword evidence="4 9" id="KW-0812">Transmembrane</keyword>
<dbReference type="GO" id="GO:0015421">
    <property type="term" value="F:ABC-type oligopeptide transporter activity"/>
    <property type="evidence" value="ECO:0007669"/>
    <property type="project" value="TreeGrafter"/>
</dbReference>
<dbReference type="InterPro" id="IPR003593">
    <property type="entry name" value="AAA+_ATPase"/>
</dbReference>
<dbReference type="PANTHER" id="PTHR43394:SF1">
    <property type="entry name" value="ATP-BINDING CASSETTE SUB-FAMILY B MEMBER 10, MITOCHONDRIAL"/>
    <property type="match status" value="1"/>
</dbReference>
<dbReference type="Proteomes" id="UP000515909">
    <property type="component" value="Chromosome"/>
</dbReference>
<dbReference type="Pfam" id="PF00005">
    <property type="entry name" value="ABC_tran"/>
    <property type="match status" value="1"/>
</dbReference>
<dbReference type="InterPro" id="IPR036640">
    <property type="entry name" value="ABC1_TM_sf"/>
</dbReference>
<dbReference type="SUPFAM" id="SSF52540">
    <property type="entry name" value="P-loop containing nucleoside triphosphate hydrolases"/>
    <property type="match status" value="1"/>
</dbReference>
<evidence type="ECO:0000256" key="7">
    <source>
        <dbReference type="ARBA" id="ARBA00022989"/>
    </source>
</evidence>
<dbReference type="InterPro" id="IPR039421">
    <property type="entry name" value="Type_1_exporter"/>
</dbReference>
<keyword evidence="6 12" id="KW-0067">ATP-binding</keyword>
<dbReference type="GO" id="GO:0005886">
    <property type="term" value="C:plasma membrane"/>
    <property type="evidence" value="ECO:0007669"/>
    <property type="project" value="UniProtKB-SubCell"/>
</dbReference>
<keyword evidence="7 9" id="KW-1133">Transmembrane helix</keyword>
<evidence type="ECO:0000256" key="8">
    <source>
        <dbReference type="ARBA" id="ARBA00023136"/>
    </source>
</evidence>
<dbReference type="GO" id="GO:0005524">
    <property type="term" value="F:ATP binding"/>
    <property type="evidence" value="ECO:0007669"/>
    <property type="project" value="UniProtKB-KW"/>
</dbReference>
<keyword evidence="5" id="KW-0547">Nucleotide-binding</keyword>
<protein>
    <submittedName>
        <fullName evidence="12">ABC transporter ATP-binding protein</fullName>
    </submittedName>
</protein>
<dbReference type="RefSeq" id="WP_187037028.1">
    <property type="nucleotide sequence ID" value="NZ_CP060286.1"/>
</dbReference>
<dbReference type="EMBL" id="CP060286">
    <property type="protein sequence ID" value="QNK41713.1"/>
    <property type="molecule type" value="Genomic_DNA"/>
</dbReference>
<dbReference type="PROSITE" id="PS00211">
    <property type="entry name" value="ABC_TRANSPORTER_1"/>
    <property type="match status" value="1"/>
</dbReference>
<keyword evidence="8 9" id="KW-0472">Membrane</keyword>
<keyword evidence="2" id="KW-0813">Transport</keyword>
<dbReference type="AlphaFoldDB" id="A0A7G8TDM2"/>
<feature type="transmembrane region" description="Helical" evidence="9">
    <location>
        <begin position="166"/>
        <end position="183"/>
    </location>
</feature>
<keyword evidence="3" id="KW-1003">Cell membrane</keyword>
<evidence type="ECO:0000259" key="10">
    <source>
        <dbReference type="PROSITE" id="PS50893"/>
    </source>
</evidence>
<dbReference type="Gene3D" id="1.20.1560.10">
    <property type="entry name" value="ABC transporter type 1, transmembrane domain"/>
    <property type="match status" value="1"/>
</dbReference>
<dbReference type="PROSITE" id="PS50929">
    <property type="entry name" value="ABC_TM1F"/>
    <property type="match status" value="1"/>
</dbReference>
<dbReference type="InterPro" id="IPR017871">
    <property type="entry name" value="ABC_transporter-like_CS"/>
</dbReference>
<feature type="domain" description="ABC transmembrane type-1" evidence="11">
    <location>
        <begin position="25"/>
        <end position="307"/>
    </location>
</feature>
<dbReference type="GO" id="GO:0016887">
    <property type="term" value="F:ATP hydrolysis activity"/>
    <property type="evidence" value="ECO:0007669"/>
    <property type="project" value="InterPro"/>
</dbReference>
<dbReference type="PROSITE" id="PS50893">
    <property type="entry name" value="ABC_TRANSPORTER_2"/>
    <property type="match status" value="1"/>
</dbReference>
<dbReference type="InterPro" id="IPR027417">
    <property type="entry name" value="P-loop_NTPase"/>
</dbReference>
<dbReference type="KEGG" id="cfem:HCR03_05550"/>
<dbReference type="PANTHER" id="PTHR43394">
    <property type="entry name" value="ATP-DEPENDENT PERMEASE MDL1, MITOCHONDRIAL"/>
    <property type="match status" value="1"/>
</dbReference>
<proteinExistence type="predicted"/>
<dbReference type="InterPro" id="IPR003439">
    <property type="entry name" value="ABC_transporter-like_ATP-bd"/>
</dbReference>
<feature type="transmembrane region" description="Helical" evidence="9">
    <location>
        <begin position="284"/>
        <end position="302"/>
    </location>
</feature>
<dbReference type="FunFam" id="3.40.50.300:FF:000221">
    <property type="entry name" value="Multidrug ABC transporter ATP-binding protein"/>
    <property type="match status" value="1"/>
</dbReference>
<evidence type="ECO:0000313" key="13">
    <source>
        <dbReference type="Proteomes" id="UP000515909"/>
    </source>
</evidence>
<comment type="subcellular location">
    <subcellularLocation>
        <location evidence="1">Cell membrane</location>
        <topology evidence="1">Multi-pass membrane protein</topology>
    </subcellularLocation>
</comment>
<dbReference type="InterPro" id="IPR011527">
    <property type="entry name" value="ABC1_TM_dom"/>
</dbReference>
<dbReference type="CDD" id="cd07346">
    <property type="entry name" value="ABC_6TM_exporters"/>
    <property type="match status" value="1"/>
</dbReference>
<evidence type="ECO:0000256" key="3">
    <source>
        <dbReference type="ARBA" id="ARBA00022475"/>
    </source>
</evidence>
<feature type="transmembrane region" description="Helical" evidence="9">
    <location>
        <begin position="23"/>
        <end position="48"/>
    </location>
</feature>
<evidence type="ECO:0000313" key="12">
    <source>
        <dbReference type="EMBL" id="QNK41713.1"/>
    </source>
</evidence>
<dbReference type="SMART" id="SM00382">
    <property type="entry name" value="AAA"/>
    <property type="match status" value="1"/>
</dbReference>
<gene>
    <name evidence="12" type="ORF">HCR03_05550</name>
</gene>
<name>A0A7G8TDM2_9FIRM</name>
<evidence type="ECO:0000256" key="9">
    <source>
        <dbReference type="SAM" id="Phobius"/>
    </source>
</evidence>
<dbReference type="SUPFAM" id="SSF90123">
    <property type="entry name" value="ABC transporter transmembrane region"/>
    <property type="match status" value="1"/>
</dbReference>
<feature type="domain" description="ABC transporter" evidence="10">
    <location>
        <begin position="338"/>
        <end position="574"/>
    </location>
</feature>
<reference evidence="12 13" key="1">
    <citation type="submission" date="2020-08" db="EMBL/GenBank/DDBJ databases">
        <title>The isolate Caproiciproducens sp. 7D4C2 produces n-caproate at mildly acidic conditions from hexoses: genome and rBOX comparison with related strains and chain-elongating bacteria.</title>
        <authorList>
            <person name="Esquivel-Elizondo S."/>
            <person name="Bagci C."/>
            <person name="Temovska M."/>
            <person name="Jeon B.S."/>
            <person name="Bessarab I."/>
            <person name="Williams R.B.H."/>
            <person name="Huson D.H."/>
            <person name="Angenent L.T."/>
        </authorList>
    </citation>
    <scope>NUCLEOTIDE SEQUENCE [LARGE SCALE GENOMIC DNA]</scope>
    <source>
        <strain evidence="12 13">7D4C2</strain>
    </source>
</reference>
<organism evidence="12 13">
    <name type="scientific">Caproicibacter fermentans</name>
    <dbReference type="NCBI Taxonomy" id="2576756"/>
    <lineage>
        <taxon>Bacteria</taxon>
        <taxon>Bacillati</taxon>
        <taxon>Bacillota</taxon>
        <taxon>Clostridia</taxon>
        <taxon>Eubacteriales</taxon>
        <taxon>Acutalibacteraceae</taxon>
        <taxon>Caproicibacter</taxon>
    </lineage>
</organism>
<feature type="transmembrane region" description="Helical" evidence="9">
    <location>
        <begin position="60"/>
        <end position="82"/>
    </location>
</feature>
<evidence type="ECO:0000259" key="11">
    <source>
        <dbReference type="PROSITE" id="PS50929"/>
    </source>
</evidence>
<evidence type="ECO:0000256" key="1">
    <source>
        <dbReference type="ARBA" id="ARBA00004651"/>
    </source>
</evidence>
<accession>A0A7G8TDM2</accession>
<dbReference type="Gene3D" id="3.40.50.300">
    <property type="entry name" value="P-loop containing nucleotide triphosphate hydrolases"/>
    <property type="match status" value="1"/>
</dbReference>
<evidence type="ECO:0000256" key="2">
    <source>
        <dbReference type="ARBA" id="ARBA00022448"/>
    </source>
</evidence>
<sequence length="599" mass="65768">MKQKEKAWWKVLFGFASECKGKLSVSVLCAVLSVAGGLAPYLGIYQIIKRFIEKNIDWHAVLIWSGFCIAGYLVKIVCYGISTSLSHTAAYTILENIRKKIADRLMRAPLGAVQSRSIGNIKNIIVDRVESIEPPLAHLIPELSSNVLLSLAVIAALFLMDWRMGLAALVTIPVALIPILIGMKSYDKQYANYMAANDKVNSVIVEYVEGIEVVKTFNQTTDSYGKFVGAVDSFKNSTMAWFQSTWKEMNLGLSILPTTLLGTLPVGIALYLNEALSPQELTLCFLLALGIVGPMLKVMQFIEEIKGMAFAVKDAYEMLHLAELPESAARVAIENTNVKMKNVSFSYTGHQNNSILKNINLDLREGSFTALVGPSGGGKSTIAKLLARFWDVSGGSIEIGGKDIRQIPLKQLSEMISFVSQDNFLFDCSLKENIRLGRPNAADAEVEKAAEAAQCDEFIARLDMGWDTTAGDAGKLLSGGERQRISIARAILKNAPIIILDEATAFTDPENEDKLQRSLMALAKDKTLLVIAHRLSTIQNADQIVVLEKGNIVDIGTQRELLTRCSLYRSMWKAHVGAKNWAVGASESIFSEKEATEYV</sequence>